<dbReference type="AlphaFoldDB" id="A0A2U2C170"/>
<sequence length="355" mass="41418">MLEDFISRINGILKIKNHYIESFDIEPLSYKDMLEMNKTNKLKVRLFDIKSSTIDKEDVLDAEITNLTKDEAYLVVFGGWIPCAFIKNNTILYADRNIISEIIRRYENGNKKLKEDFDSFDSIFLANKNIMLDISLFVIEGNQQQLPTNEMIDEQINTVLNDLKVALPNLEVAKYPTGNKHYYDLKNAAELKIRKRMEFLQKVTPTINKQFTVKTREQAIKIVLDIAKQMQLRIDLVVILALLRVLMKDKKSAAQLLLKDSQNYTEQKAYNAVMDLFAIELLFNVHDKHKNLFNIAFITRDKGLSLFSSMFSIPKITNRSEGKIQINTKIIDYSIFSEDEEEIRIIQDYFDWCLK</sequence>
<organism evidence="1 2">
    <name type="scientific">Aliarcobacter skirrowii</name>
    <dbReference type="NCBI Taxonomy" id="28200"/>
    <lineage>
        <taxon>Bacteria</taxon>
        <taxon>Pseudomonadati</taxon>
        <taxon>Campylobacterota</taxon>
        <taxon>Epsilonproteobacteria</taxon>
        <taxon>Campylobacterales</taxon>
        <taxon>Arcobacteraceae</taxon>
        <taxon>Aliarcobacter</taxon>
    </lineage>
</organism>
<evidence type="ECO:0000313" key="2">
    <source>
        <dbReference type="Proteomes" id="UP000245014"/>
    </source>
</evidence>
<protein>
    <submittedName>
        <fullName evidence="1">Uncharacterized protein</fullName>
    </submittedName>
</protein>
<comment type="caution">
    <text evidence="1">The sequence shown here is derived from an EMBL/GenBank/DDBJ whole genome shotgun (WGS) entry which is preliminary data.</text>
</comment>
<evidence type="ECO:0000313" key="1">
    <source>
        <dbReference type="EMBL" id="PWE21777.1"/>
    </source>
</evidence>
<reference evidence="1 2" key="1">
    <citation type="submission" date="2018-05" db="EMBL/GenBank/DDBJ databases">
        <title>Antimicrobial susceptibility testing and genomic analysis of Arcobacter skirrowii strains and one Arcobacter butzleri isolated from German poultry farms.</title>
        <authorList>
            <person name="Haenel I."/>
            <person name="Hotzel H."/>
            <person name="Tomaso H."/>
            <person name="Busch A."/>
        </authorList>
    </citation>
    <scope>NUCLEOTIDE SEQUENCE [LARGE SCALE GENOMIC DNA]</scope>
    <source>
        <strain evidence="2">v</strain>
    </source>
</reference>
<proteinExistence type="predicted"/>
<dbReference type="Proteomes" id="UP000245014">
    <property type="component" value="Unassembled WGS sequence"/>
</dbReference>
<dbReference type="EMBL" id="QEYI01000003">
    <property type="protein sequence ID" value="PWE21777.1"/>
    <property type="molecule type" value="Genomic_DNA"/>
</dbReference>
<gene>
    <name evidence="1" type="ORF">DF188_05860</name>
</gene>
<accession>A0A2U2C170</accession>
<name>A0A2U2C170_9BACT</name>